<evidence type="ECO:0000313" key="3">
    <source>
        <dbReference type="Proteomes" id="UP001198571"/>
    </source>
</evidence>
<gene>
    <name evidence="2" type="ORF">H0485_02915</name>
</gene>
<organism evidence="2 3">
    <name type="scientific">Pseudogemmobacter faecipullorum</name>
    <dbReference type="NCBI Taxonomy" id="2755041"/>
    <lineage>
        <taxon>Bacteria</taxon>
        <taxon>Pseudomonadati</taxon>
        <taxon>Pseudomonadota</taxon>
        <taxon>Alphaproteobacteria</taxon>
        <taxon>Rhodobacterales</taxon>
        <taxon>Paracoccaceae</taxon>
        <taxon>Pseudogemmobacter</taxon>
    </lineage>
</organism>
<dbReference type="Proteomes" id="UP001198571">
    <property type="component" value="Unassembled WGS sequence"/>
</dbReference>
<dbReference type="PANTHER" id="PTHR46938">
    <property type="entry name" value="DISCOIDIN-1 SUBUNIT A-RELATED-RELATED"/>
    <property type="match status" value="1"/>
</dbReference>
<dbReference type="PANTHER" id="PTHR46938:SF1">
    <property type="entry name" value="DISCOIDIN-1 SUBUNIT A-RELATED"/>
    <property type="match status" value="1"/>
</dbReference>
<name>A0ABS8CHU6_9RHOB</name>
<evidence type="ECO:0000313" key="2">
    <source>
        <dbReference type="EMBL" id="MCB5408963.1"/>
    </source>
</evidence>
<feature type="domain" description="H-type lectin" evidence="1">
    <location>
        <begin position="39"/>
        <end position="103"/>
    </location>
</feature>
<sequence>MLQLNAPVGILQGSEILFADFATGGPMWVGEGPREVRSRVSFPQPFQAPPAVMAGLSMWDLDHRTNSRIDLSTAAVTAEGFDLVFRTWGDSRIARIRASWTAIGQLRDAEQWQVD</sequence>
<proteinExistence type="predicted"/>
<protein>
    <submittedName>
        <fullName evidence="2">H-type lectin domain-containing protein</fullName>
    </submittedName>
</protein>
<dbReference type="InterPro" id="IPR052487">
    <property type="entry name" value="Galactose-binding_lectin"/>
</dbReference>
<dbReference type="EMBL" id="JACDXX010000002">
    <property type="protein sequence ID" value="MCB5408963.1"/>
    <property type="molecule type" value="Genomic_DNA"/>
</dbReference>
<reference evidence="2 3" key="1">
    <citation type="submission" date="2020-07" db="EMBL/GenBank/DDBJ databases">
        <title>Pseudogemmobacter sp. nov., isolated from poultry manure in Taiwan.</title>
        <authorList>
            <person name="Lin S.-Y."/>
            <person name="Tang Y.-S."/>
            <person name="Young C.-C."/>
        </authorList>
    </citation>
    <scope>NUCLEOTIDE SEQUENCE [LARGE SCALE GENOMIC DNA]</scope>
    <source>
        <strain evidence="2 3">CC-YST710</strain>
    </source>
</reference>
<dbReference type="InterPro" id="IPR019019">
    <property type="entry name" value="H-type_lectin_domain"/>
</dbReference>
<dbReference type="InterPro" id="IPR037221">
    <property type="entry name" value="H-type_lectin_dom_sf"/>
</dbReference>
<dbReference type="Gene3D" id="2.60.40.2080">
    <property type="match status" value="1"/>
</dbReference>
<dbReference type="RefSeq" id="WP_226933860.1">
    <property type="nucleotide sequence ID" value="NZ_JACDXX010000002.1"/>
</dbReference>
<accession>A0ABS8CHU6</accession>
<dbReference type="Pfam" id="PF09458">
    <property type="entry name" value="H_lectin"/>
    <property type="match status" value="1"/>
</dbReference>
<keyword evidence="3" id="KW-1185">Reference proteome</keyword>
<evidence type="ECO:0000259" key="1">
    <source>
        <dbReference type="Pfam" id="PF09458"/>
    </source>
</evidence>
<comment type="caution">
    <text evidence="2">The sequence shown here is derived from an EMBL/GenBank/DDBJ whole genome shotgun (WGS) entry which is preliminary data.</text>
</comment>
<dbReference type="SUPFAM" id="SSF141086">
    <property type="entry name" value="Agglutinin HPA-like"/>
    <property type="match status" value="1"/>
</dbReference>